<keyword evidence="4" id="KW-1185">Reference proteome</keyword>
<sequence length="191" mass="21745">SNVLIVIPGCRYRISDHSWRVCPLLEQRILDLVLEMDKARKVLVSECHGPWVLIFANVIRDRKVTCFKAIVDDVVNAGANYSDAPVVVDMNMVTSREPKDLPDFCKALISLLKLNMLDILLELIFAKIIRDRNVTCFKAIDDVVNAGTNYSDAPVVVDMNIVTSRERKDLQTSAKRLSDYVAIYFWERLKS</sequence>
<evidence type="ECO:0000259" key="2">
    <source>
        <dbReference type="Pfam" id="PF01965"/>
    </source>
</evidence>
<dbReference type="Gene3D" id="3.40.50.880">
    <property type="match status" value="2"/>
</dbReference>
<organism evidence="3 4">
    <name type="scientific">Mya arenaria</name>
    <name type="common">Soft-shell clam</name>
    <dbReference type="NCBI Taxonomy" id="6604"/>
    <lineage>
        <taxon>Eukaryota</taxon>
        <taxon>Metazoa</taxon>
        <taxon>Spiralia</taxon>
        <taxon>Lophotrochozoa</taxon>
        <taxon>Mollusca</taxon>
        <taxon>Bivalvia</taxon>
        <taxon>Autobranchia</taxon>
        <taxon>Heteroconchia</taxon>
        <taxon>Euheterodonta</taxon>
        <taxon>Imparidentia</taxon>
        <taxon>Neoheterodontei</taxon>
        <taxon>Myida</taxon>
        <taxon>Myoidea</taxon>
        <taxon>Myidae</taxon>
        <taxon>Mya</taxon>
    </lineage>
</organism>
<dbReference type="PANTHER" id="PTHR42733">
    <property type="entry name" value="DJ-1 PROTEIN"/>
    <property type="match status" value="1"/>
</dbReference>
<feature type="domain" description="DJ-1/PfpI" evidence="2">
    <location>
        <begin position="123"/>
        <end position="171"/>
    </location>
</feature>
<dbReference type="EMBL" id="CP111019">
    <property type="protein sequence ID" value="WAR12200.1"/>
    <property type="molecule type" value="Genomic_DNA"/>
</dbReference>
<reference evidence="3" key="1">
    <citation type="submission" date="2022-11" db="EMBL/GenBank/DDBJ databases">
        <title>Centuries of genome instability and evolution in soft-shell clam transmissible cancer (bioRxiv).</title>
        <authorList>
            <person name="Hart S.F.M."/>
            <person name="Yonemitsu M.A."/>
            <person name="Giersch R.M."/>
            <person name="Beal B.F."/>
            <person name="Arriagada G."/>
            <person name="Davis B.W."/>
            <person name="Ostrander E.A."/>
            <person name="Goff S.P."/>
            <person name="Metzger M.J."/>
        </authorList>
    </citation>
    <scope>NUCLEOTIDE SEQUENCE</scope>
    <source>
        <strain evidence="3">MELC-2E11</strain>
        <tissue evidence="3">Siphon/mantle</tissue>
    </source>
</reference>
<accession>A0ABY7EQD2</accession>
<gene>
    <name evidence="3" type="ORF">MAR_026380</name>
</gene>
<dbReference type="InterPro" id="IPR002818">
    <property type="entry name" value="DJ-1/PfpI"/>
</dbReference>
<feature type="domain" description="DJ-1/PfpI" evidence="2">
    <location>
        <begin position="25"/>
        <end position="110"/>
    </location>
</feature>
<dbReference type="Proteomes" id="UP001164746">
    <property type="component" value="Chromosome 8"/>
</dbReference>
<feature type="non-terminal residue" evidence="3">
    <location>
        <position position="191"/>
    </location>
</feature>
<evidence type="ECO:0000313" key="4">
    <source>
        <dbReference type="Proteomes" id="UP001164746"/>
    </source>
</evidence>
<dbReference type="Pfam" id="PF01965">
    <property type="entry name" value="DJ-1_PfpI"/>
    <property type="match status" value="2"/>
</dbReference>
<dbReference type="InterPro" id="IPR006286">
    <property type="entry name" value="C56_PfpI-like"/>
</dbReference>
<evidence type="ECO:0000256" key="1">
    <source>
        <dbReference type="ARBA" id="ARBA00008542"/>
    </source>
</evidence>
<name>A0ABY7EQD2_MYAAR</name>
<protein>
    <submittedName>
        <fullName evidence="3">Y1281-like protein</fullName>
    </submittedName>
</protein>
<evidence type="ECO:0000313" key="3">
    <source>
        <dbReference type="EMBL" id="WAR12200.1"/>
    </source>
</evidence>
<dbReference type="InterPro" id="IPR029062">
    <property type="entry name" value="Class_I_gatase-like"/>
</dbReference>
<comment type="similarity">
    <text evidence="1">Belongs to the peptidase C56 family.</text>
</comment>
<dbReference type="PANTHER" id="PTHR42733:SF13">
    <property type="entry name" value="DJ-1_PFPI DOMAIN-CONTAINING PROTEIN"/>
    <property type="match status" value="1"/>
</dbReference>
<proteinExistence type="inferred from homology"/>
<dbReference type="SUPFAM" id="SSF52317">
    <property type="entry name" value="Class I glutamine amidotransferase-like"/>
    <property type="match status" value="2"/>
</dbReference>